<dbReference type="InterPro" id="IPR010104">
    <property type="entry name" value="TonB_rcpt_bac"/>
</dbReference>
<proteinExistence type="inferred from homology"/>
<dbReference type="AlphaFoldDB" id="B0RQE5"/>
<feature type="domain" description="TonB-dependent receptor-like beta-barrel" evidence="6">
    <location>
        <begin position="527"/>
        <end position="1063"/>
    </location>
</feature>
<feature type="region of interest" description="Disordered" evidence="5">
    <location>
        <begin position="772"/>
        <end position="800"/>
    </location>
</feature>
<keyword evidence="2 4" id="KW-0472">Membrane</keyword>
<dbReference type="PANTHER" id="PTHR40980">
    <property type="entry name" value="PLUG DOMAIN-CONTAINING PROTEIN"/>
    <property type="match status" value="1"/>
</dbReference>
<evidence type="ECO:0000259" key="6">
    <source>
        <dbReference type="Pfam" id="PF00593"/>
    </source>
</evidence>
<dbReference type="HOGENOM" id="CLU_006935_2_0_6"/>
<dbReference type="Proteomes" id="UP000001188">
    <property type="component" value="Chromosome"/>
</dbReference>
<keyword evidence="8" id="KW-0675">Receptor</keyword>
<comment type="subcellular location">
    <subcellularLocation>
        <location evidence="1 4">Cell outer membrane</location>
    </subcellularLocation>
</comment>
<dbReference type="NCBIfam" id="TIGR01782">
    <property type="entry name" value="TonB-Xanth-Caul"/>
    <property type="match status" value="1"/>
</dbReference>
<keyword evidence="3" id="KW-0998">Cell outer membrane</keyword>
<evidence type="ECO:0000256" key="4">
    <source>
        <dbReference type="RuleBase" id="RU003357"/>
    </source>
</evidence>
<gene>
    <name evidence="8" type="ORF">XCCB100_1330</name>
</gene>
<dbReference type="Gene3D" id="2.170.130.10">
    <property type="entry name" value="TonB-dependent receptor, plug domain"/>
    <property type="match status" value="1"/>
</dbReference>
<evidence type="ECO:0000256" key="2">
    <source>
        <dbReference type="ARBA" id="ARBA00023136"/>
    </source>
</evidence>
<evidence type="ECO:0000313" key="8">
    <source>
        <dbReference type="EMBL" id="CAP50680.1"/>
    </source>
</evidence>
<organism evidence="8 9">
    <name type="scientific">Xanthomonas campestris pv. campestris (strain B100)</name>
    <dbReference type="NCBI Taxonomy" id="509169"/>
    <lineage>
        <taxon>Bacteria</taxon>
        <taxon>Pseudomonadati</taxon>
        <taxon>Pseudomonadota</taxon>
        <taxon>Gammaproteobacteria</taxon>
        <taxon>Lysobacterales</taxon>
        <taxon>Lysobacteraceae</taxon>
        <taxon>Xanthomonas</taxon>
    </lineage>
</organism>
<reference evidence="8 9" key="1">
    <citation type="journal article" date="2008" name="J. Biotechnol.">
        <title>The genome of Xanthomonas campestris pv. campestris B100 and its use for the reconstruction of metabolic pathways involved in xanthan biosynthesis.</title>
        <authorList>
            <person name="Vorholter F.J."/>
            <person name="Schneiker S."/>
            <person name="Goesmann A."/>
            <person name="Krause L."/>
            <person name="Bekel T."/>
            <person name="Kaiser O."/>
            <person name="Linke B."/>
            <person name="Patschkowski T."/>
            <person name="Ruckert C."/>
            <person name="Schmid J."/>
            <person name="Sidhu V.K."/>
            <person name="Sieber V."/>
            <person name="Tauch A."/>
            <person name="Watt S.A."/>
            <person name="Weisshaar B."/>
            <person name="Becker A."/>
            <person name="Niehaus K."/>
            <person name="Puhler A."/>
        </authorList>
    </citation>
    <scope>NUCLEOTIDE SEQUENCE [LARGE SCALE GENOMIC DNA]</scope>
    <source>
        <strain evidence="8 9">B100</strain>
    </source>
</reference>
<dbReference type="SUPFAM" id="SSF56935">
    <property type="entry name" value="Porins"/>
    <property type="match status" value="1"/>
</dbReference>
<comment type="similarity">
    <text evidence="4">Belongs to the TonB-dependent receptor family.</text>
</comment>
<dbReference type="InterPro" id="IPR036942">
    <property type="entry name" value="Beta-barrel_TonB_sf"/>
</dbReference>
<dbReference type="InterPro" id="IPR012910">
    <property type="entry name" value="Plug_dom"/>
</dbReference>
<sequence>MHRRGSQDLLQAVRQASAGMPAKTVAVSHVARTAVGSCTPPEDTSMRRTLKSFKSKAMFTFVGGLLVINPAFAQHTTPQAPPPQSSSDAATTLDTVNVTGIRSSLDQSMGIKRDAAGVVDAISAEDIGKFPDTNLAESLQRITGISIERRDGEGAQVTARGFGPQFNTVTLNGRLIPGADAFGAPGQTPIGGVDVGTRAFNFAQLASEAITGIEVYKTSRATAPSGGIGATINIQTDKPFNHSGVVANAGAKMVSDRSQPFGDSLTPEVSGIFSYTNPDKTFGIGLSASYQKRHGGSVQATENTWNIQRWTGTDPALRPDAVVTNAPAIGQLYGMPNDLRYAFADFQRERMNGQAVMQFAPTDSLTLTLDYTYSSNEIREERGEQGIWLQRANSFTDLTFDTGQAVATPVYLRDVPSGAKDFGMEQQRNEQKYTLGSLGFNADWQVSDRFQLSFDAHNSKTKSLPNDPVTGGSATYFSLAGTNNCASGPLCGGQWGQELWFNNSLPIGARTWYPTAADSLAGTNGVVNPDFTAGNLGSQVLRIYYQSQVTEIKEGRVDGTFDFDDGRFQFGVSSANTKMNRLTSDTNSTLGDWSVANAGNEPGMVALLQPVSITGMFKDFNANGAAPSAWRGDADQLALWGGSQYGATTRYNPQYSADNQVEEKTRAAYVQLELQGDIAGMTTNTRLGLRYERTDVESVSQVATPTGLLWQSNNDFQLVRSAELQPFSEKTSYNYILPNLDFSIDITDQLKGRASFGQTIARAPYNNLIAGPTPNTPNGSILINPSNRAGGDSQNPQLDPLESDNLDLALEWYFADASYVSATFWNKRVSNFIGNTVSRESLYGLTDPTSGPDAQAALAFLQSGACAAQVGASGNDVAAACSANDTSLFAAMALLRNAAATGGLGAYNGSSAQSLALENAYDITGNSSDPLYQFDVSRPINQNKANIHGWELGGQYFFGSSGFGIYANYTIVEGDVGFDNTVIDRDQFALLGLSDTANAMLMYEKYGFSARLAWNWRDEYLIAANQDNSNRNPYYVEAYQQWDLSVSYAFSKQLSIGFEAINLTGEDVRWHGRSDKQIIRLIDQQPRYTLGVRYAF</sequence>
<evidence type="ECO:0000313" key="9">
    <source>
        <dbReference type="Proteomes" id="UP000001188"/>
    </source>
</evidence>
<dbReference type="EMBL" id="AM920689">
    <property type="protein sequence ID" value="CAP50680.1"/>
    <property type="molecule type" value="Genomic_DNA"/>
</dbReference>
<evidence type="ECO:0000256" key="5">
    <source>
        <dbReference type="SAM" id="MobiDB-lite"/>
    </source>
</evidence>
<dbReference type="GO" id="GO:0009279">
    <property type="term" value="C:cell outer membrane"/>
    <property type="evidence" value="ECO:0007669"/>
    <property type="project" value="UniProtKB-SubCell"/>
</dbReference>
<dbReference type="InterPro" id="IPR037066">
    <property type="entry name" value="Plug_dom_sf"/>
</dbReference>
<evidence type="ECO:0000256" key="3">
    <source>
        <dbReference type="ARBA" id="ARBA00023237"/>
    </source>
</evidence>
<dbReference type="InterPro" id="IPR000531">
    <property type="entry name" value="Beta-barrel_TonB"/>
</dbReference>
<keyword evidence="4" id="KW-0798">TonB box</keyword>
<feature type="compositionally biased region" description="Polar residues" evidence="5">
    <location>
        <begin position="776"/>
        <end position="797"/>
    </location>
</feature>
<dbReference type="PANTHER" id="PTHR40980:SF3">
    <property type="entry name" value="TONB-DEPENDENT RECEPTOR-LIKE BETA-BARREL DOMAIN-CONTAINING PROTEIN"/>
    <property type="match status" value="1"/>
</dbReference>
<dbReference type="Gene3D" id="2.40.170.20">
    <property type="entry name" value="TonB-dependent receptor, beta-barrel domain"/>
    <property type="match status" value="1"/>
</dbReference>
<accession>B0RQE5</accession>
<dbReference type="Pfam" id="PF00593">
    <property type="entry name" value="TonB_dep_Rec_b-barrel"/>
    <property type="match status" value="1"/>
</dbReference>
<protein>
    <submittedName>
        <fullName evidence="8">TonB-dependent outer membrane receptor</fullName>
    </submittedName>
</protein>
<evidence type="ECO:0000259" key="7">
    <source>
        <dbReference type="Pfam" id="PF07715"/>
    </source>
</evidence>
<dbReference type="Pfam" id="PF07715">
    <property type="entry name" value="Plug"/>
    <property type="match status" value="1"/>
</dbReference>
<dbReference type="KEGG" id="xca:xcc-b100_1330"/>
<feature type="domain" description="TonB-dependent receptor plug" evidence="7">
    <location>
        <begin position="112"/>
        <end position="230"/>
    </location>
</feature>
<evidence type="ECO:0000256" key="1">
    <source>
        <dbReference type="ARBA" id="ARBA00004442"/>
    </source>
</evidence>
<name>B0RQE5_XANCB</name>